<dbReference type="GO" id="GO:0005886">
    <property type="term" value="C:plasma membrane"/>
    <property type="evidence" value="ECO:0007669"/>
    <property type="project" value="TreeGrafter"/>
</dbReference>
<feature type="compositionally biased region" description="Basic and acidic residues" evidence="4">
    <location>
        <begin position="7"/>
        <end position="17"/>
    </location>
</feature>
<feature type="region of interest" description="Disordered" evidence="4">
    <location>
        <begin position="1"/>
        <end position="40"/>
    </location>
</feature>
<dbReference type="PROSITE" id="PS50297">
    <property type="entry name" value="ANK_REP_REGION"/>
    <property type="match status" value="2"/>
</dbReference>
<gene>
    <name evidence="5" type="ORF">SAY86_010262</name>
</gene>
<protein>
    <submittedName>
        <fullName evidence="5">Uncharacterized protein</fullName>
    </submittedName>
</protein>
<evidence type="ECO:0000256" key="3">
    <source>
        <dbReference type="PROSITE-ProRule" id="PRU00023"/>
    </source>
</evidence>
<keyword evidence="1" id="KW-0677">Repeat</keyword>
<dbReference type="SMART" id="SM00248">
    <property type="entry name" value="ANK"/>
    <property type="match status" value="4"/>
</dbReference>
<feature type="compositionally biased region" description="Low complexity" evidence="4">
    <location>
        <begin position="27"/>
        <end position="40"/>
    </location>
</feature>
<dbReference type="Proteomes" id="UP001346149">
    <property type="component" value="Unassembled WGS sequence"/>
</dbReference>
<evidence type="ECO:0000313" key="6">
    <source>
        <dbReference type="Proteomes" id="UP001346149"/>
    </source>
</evidence>
<reference evidence="5 6" key="1">
    <citation type="journal article" date="2023" name="Hortic Res">
        <title>Pangenome of water caltrop reveals structural variations and asymmetric subgenome divergence after allopolyploidization.</title>
        <authorList>
            <person name="Zhang X."/>
            <person name="Chen Y."/>
            <person name="Wang L."/>
            <person name="Yuan Y."/>
            <person name="Fang M."/>
            <person name="Shi L."/>
            <person name="Lu R."/>
            <person name="Comes H.P."/>
            <person name="Ma Y."/>
            <person name="Chen Y."/>
            <person name="Huang G."/>
            <person name="Zhou Y."/>
            <person name="Zheng Z."/>
            <person name="Qiu Y."/>
        </authorList>
    </citation>
    <scope>NUCLEOTIDE SEQUENCE [LARGE SCALE GENOMIC DNA]</scope>
    <source>
        <strain evidence="5">F231</strain>
    </source>
</reference>
<dbReference type="SUPFAM" id="SSF48403">
    <property type="entry name" value="Ankyrin repeat"/>
    <property type="match status" value="1"/>
</dbReference>
<accession>A0AAN7L6C0</accession>
<feature type="repeat" description="ANK" evidence="3">
    <location>
        <begin position="215"/>
        <end position="237"/>
    </location>
</feature>
<dbReference type="Pfam" id="PF12796">
    <property type="entry name" value="Ank_2"/>
    <property type="match status" value="2"/>
</dbReference>
<organism evidence="5 6">
    <name type="scientific">Trapa natans</name>
    <name type="common">Water chestnut</name>
    <dbReference type="NCBI Taxonomy" id="22666"/>
    <lineage>
        <taxon>Eukaryota</taxon>
        <taxon>Viridiplantae</taxon>
        <taxon>Streptophyta</taxon>
        <taxon>Embryophyta</taxon>
        <taxon>Tracheophyta</taxon>
        <taxon>Spermatophyta</taxon>
        <taxon>Magnoliopsida</taxon>
        <taxon>eudicotyledons</taxon>
        <taxon>Gunneridae</taxon>
        <taxon>Pentapetalae</taxon>
        <taxon>rosids</taxon>
        <taxon>malvids</taxon>
        <taxon>Myrtales</taxon>
        <taxon>Lythraceae</taxon>
        <taxon>Trapa</taxon>
    </lineage>
</organism>
<evidence type="ECO:0000313" key="5">
    <source>
        <dbReference type="EMBL" id="KAK4775327.1"/>
    </source>
</evidence>
<dbReference type="InterPro" id="IPR002110">
    <property type="entry name" value="Ankyrin_rpt"/>
</dbReference>
<dbReference type="PROSITE" id="PS50088">
    <property type="entry name" value="ANK_REPEAT"/>
    <property type="match status" value="2"/>
</dbReference>
<dbReference type="PANTHER" id="PTHR24186">
    <property type="entry name" value="PROTEIN PHOSPHATASE 1 REGULATORY SUBUNIT"/>
    <property type="match status" value="1"/>
</dbReference>
<dbReference type="PANTHER" id="PTHR24186:SF48">
    <property type="entry name" value="ANKYRIN REPEAT-CONTAINING PROTEIN ITN1"/>
    <property type="match status" value="1"/>
</dbReference>
<proteinExistence type="predicted"/>
<sequence length="237" mass="25401">MASEFHQGGEKDLEKGLKVTPEQSQNSSAFPSPSPSPSAAATTALVLSNSGERIDQVGKQKYVKQVTGRHNDTELHLAAQNGNITAVRNILDDIDLQMVGMLSGADSDAEVAEVRASVVNEIRGHLEVVKELLKYSNKGCLRKKNRSGFDALHIAASQGHHAIVQVLLDHDPELSRTLGPSNATPLITASARGYTSVVNELLARDFSLIENTGINGKNSMHLAAQQGHIEIVKALLD</sequence>
<dbReference type="EMBL" id="JAXQNO010000019">
    <property type="protein sequence ID" value="KAK4775327.1"/>
    <property type="molecule type" value="Genomic_DNA"/>
</dbReference>
<name>A0AAN7L6C0_TRANT</name>
<dbReference type="Gene3D" id="1.25.40.20">
    <property type="entry name" value="Ankyrin repeat-containing domain"/>
    <property type="match status" value="1"/>
</dbReference>
<evidence type="ECO:0000256" key="4">
    <source>
        <dbReference type="SAM" id="MobiDB-lite"/>
    </source>
</evidence>
<evidence type="ECO:0000256" key="2">
    <source>
        <dbReference type="ARBA" id="ARBA00023043"/>
    </source>
</evidence>
<comment type="caution">
    <text evidence="5">The sequence shown here is derived from an EMBL/GenBank/DDBJ whole genome shotgun (WGS) entry which is preliminary data.</text>
</comment>
<evidence type="ECO:0000256" key="1">
    <source>
        <dbReference type="ARBA" id="ARBA00022737"/>
    </source>
</evidence>
<keyword evidence="2 3" id="KW-0040">ANK repeat</keyword>
<keyword evidence="6" id="KW-1185">Reference proteome</keyword>
<feature type="repeat" description="ANK" evidence="3">
    <location>
        <begin position="147"/>
        <end position="175"/>
    </location>
</feature>
<dbReference type="InterPro" id="IPR036770">
    <property type="entry name" value="Ankyrin_rpt-contain_sf"/>
</dbReference>
<dbReference type="AlphaFoldDB" id="A0AAN7L6C0"/>